<keyword evidence="1" id="KW-0479">Metal-binding</keyword>
<name>A0ABD1M719_9FABA</name>
<dbReference type="Pfam" id="PF03936">
    <property type="entry name" value="Terpene_synth_C"/>
    <property type="match status" value="1"/>
</dbReference>
<accession>A0ABD1M719</accession>
<evidence type="ECO:0000313" key="4">
    <source>
        <dbReference type="Proteomes" id="UP001603857"/>
    </source>
</evidence>
<feature type="domain" description="Terpene synthase metal-binding" evidence="2">
    <location>
        <begin position="49"/>
        <end position="173"/>
    </location>
</feature>
<organism evidence="3 4">
    <name type="scientific">Flemingia macrophylla</name>
    <dbReference type="NCBI Taxonomy" id="520843"/>
    <lineage>
        <taxon>Eukaryota</taxon>
        <taxon>Viridiplantae</taxon>
        <taxon>Streptophyta</taxon>
        <taxon>Embryophyta</taxon>
        <taxon>Tracheophyta</taxon>
        <taxon>Spermatophyta</taxon>
        <taxon>Magnoliopsida</taxon>
        <taxon>eudicotyledons</taxon>
        <taxon>Gunneridae</taxon>
        <taxon>Pentapetalae</taxon>
        <taxon>rosids</taxon>
        <taxon>fabids</taxon>
        <taxon>Fabales</taxon>
        <taxon>Fabaceae</taxon>
        <taxon>Papilionoideae</taxon>
        <taxon>50 kb inversion clade</taxon>
        <taxon>NPAAA clade</taxon>
        <taxon>indigoferoid/millettioid clade</taxon>
        <taxon>Phaseoleae</taxon>
        <taxon>Flemingia</taxon>
    </lineage>
</organism>
<evidence type="ECO:0000313" key="3">
    <source>
        <dbReference type="EMBL" id="KAL2331540.1"/>
    </source>
</evidence>
<dbReference type="PANTHER" id="PTHR31225">
    <property type="entry name" value="OS04G0344100 PROTEIN-RELATED"/>
    <property type="match status" value="1"/>
</dbReference>
<dbReference type="Proteomes" id="UP001603857">
    <property type="component" value="Unassembled WGS sequence"/>
</dbReference>
<dbReference type="Gene3D" id="1.10.600.10">
    <property type="entry name" value="Farnesyl Diphosphate Synthase"/>
    <property type="match status" value="1"/>
</dbReference>
<dbReference type="InterPro" id="IPR050148">
    <property type="entry name" value="Terpene_synthase-like"/>
</dbReference>
<evidence type="ECO:0000256" key="1">
    <source>
        <dbReference type="ARBA" id="ARBA00022723"/>
    </source>
</evidence>
<evidence type="ECO:0000259" key="2">
    <source>
        <dbReference type="Pfam" id="PF03936"/>
    </source>
</evidence>
<dbReference type="InterPro" id="IPR008949">
    <property type="entry name" value="Isoprenoid_synthase_dom_sf"/>
</dbReference>
<dbReference type="GO" id="GO:0046872">
    <property type="term" value="F:metal ion binding"/>
    <property type="evidence" value="ECO:0007669"/>
    <property type="project" value="UniProtKB-KW"/>
</dbReference>
<proteinExistence type="predicted"/>
<dbReference type="PANTHER" id="PTHR31225:SF241">
    <property type="entry name" value="TERPENE SYNTHASE FAMILY, METAL-BINDING DOMAIN PROTEIN"/>
    <property type="match status" value="1"/>
</dbReference>
<gene>
    <name evidence="3" type="ORF">Fmac_019121</name>
</gene>
<comment type="caution">
    <text evidence="3">The sequence shown here is derived from an EMBL/GenBank/DDBJ whole genome shotgun (WGS) entry which is preliminary data.</text>
</comment>
<reference evidence="3 4" key="1">
    <citation type="submission" date="2024-08" db="EMBL/GenBank/DDBJ databases">
        <title>Insights into the chromosomal genome structure of Flemingia macrophylla.</title>
        <authorList>
            <person name="Ding Y."/>
            <person name="Zhao Y."/>
            <person name="Bi W."/>
            <person name="Wu M."/>
            <person name="Zhao G."/>
            <person name="Gong Y."/>
            <person name="Li W."/>
            <person name="Zhang P."/>
        </authorList>
    </citation>
    <scope>NUCLEOTIDE SEQUENCE [LARGE SCALE GENOMIC DNA]</scope>
    <source>
        <strain evidence="3">DYQJB</strain>
        <tissue evidence="3">Leaf</tissue>
    </source>
</reference>
<sequence length="234" mass="26646">MRVVEGSIKRVFKKFKNEQGNFNIILANDIQGLCNLYEAAQVRTYEDDILEEIFSLTKGYMVEAKWCHEGYIPTYNEYKVNGVLTGGIPILSTPFIGPGEFATKNDFDWILTDSKIIEAVAIIGRLMDDLSSHKFEQERVHIASAVECCMKQYDCSQSEAYNHILNDVEDCWKVINEACLKANDIPKVALDCVVNLARSFHFLYGDLMDKFTNSELLKDYTNTLLVDPVCINQD</sequence>
<keyword evidence="4" id="KW-1185">Reference proteome</keyword>
<dbReference type="EMBL" id="JBGMDY010000006">
    <property type="protein sequence ID" value="KAL2331540.1"/>
    <property type="molecule type" value="Genomic_DNA"/>
</dbReference>
<protein>
    <recommendedName>
        <fullName evidence="2">Terpene synthase metal-binding domain-containing protein</fullName>
    </recommendedName>
</protein>
<dbReference type="SUPFAM" id="SSF48576">
    <property type="entry name" value="Terpenoid synthases"/>
    <property type="match status" value="1"/>
</dbReference>
<dbReference type="AlphaFoldDB" id="A0ABD1M719"/>
<dbReference type="InterPro" id="IPR005630">
    <property type="entry name" value="Terpene_synthase_metal-bd"/>
</dbReference>